<dbReference type="AlphaFoldDB" id="A0A2N7VQ58"/>
<keyword evidence="3" id="KW-1185">Reference proteome</keyword>
<gene>
    <name evidence="2" type="ORF">C0Z19_21770</name>
</gene>
<protein>
    <submittedName>
        <fullName evidence="2">Uncharacterized protein</fullName>
    </submittedName>
</protein>
<proteinExistence type="predicted"/>
<comment type="caution">
    <text evidence="2">The sequence shown here is derived from an EMBL/GenBank/DDBJ whole genome shotgun (WGS) entry which is preliminary data.</text>
</comment>
<evidence type="ECO:0000313" key="3">
    <source>
        <dbReference type="Proteomes" id="UP000235347"/>
    </source>
</evidence>
<feature type="compositionally biased region" description="Polar residues" evidence="1">
    <location>
        <begin position="67"/>
        <end position="78"/>
    </location>
</feature>
<feature type="region of interest" description="Disordered" evidence="1">
    <location>
        <begin position="64"/>
        <end position="88"/>
    </location>
</feature>
<reference evidence="2 3" key="1">
    <citation type="submission" date="2018-01" db="EMBL/GenBank/DDBJ databases">
        <title>Whole genome analyses suggest that Burkholderia sensu lato contains two further novel genera in the rhizoxinica-symbiotica group Mycetohabitans gen. nov., and Trinickia gen. nov.: implications for the evolution of diazotrophy and nodulation in the Burkholderiaceae.</title>
        <authorList>
            <person name="Estrada-de los Santos P."/>
            <person name="Palmer M."/>
            <person name="Chavez-Ramirez B."/>
            <person name="Beukes C."/>
            <person name="Steenkamp E.T."/>
            <person name="Hirsch A.M."/>
            <person name="Manyaka P."/>
            <person name="Maluk M."/>
            <person name="Lafos M."/>
            <person name="Crook M."/>
            <person name="Gross E."/>
            <person name="Simon M.F."/>
            <person name="Bueno dos Reis Junior F."/>
            <person name="Poole P.S."/>
            <person name="Venter S.N."/>
            <person name="James E.K."/>
        </authorList>
    </citation>
    <scope>NUCLEOTIDE SEQUENCE [LARGE SCALE GENOMIC DNA]</scope>
    <source>
        <strain evidence="2 3">GP25-8</strain>
    </source>
</reference>
<dbReference type="Proteomes" id="UP000235347">
    <property type="component" value="Unassembled WGS sequence"/>
</dbReference>
<evidence type="ECO:0000313" key="2">
    <source>
        <dbReference type="EMBL" id="PMS19262.1"/>
    </source>
</evidence>
<accession>A0A2N7VQ58</accession>
<evidence type="ECO:0000256" key="1">
    <source>
        <dbReference type="SAM" id="MobiDB-lite"/>
    </source>
</evidence>
<name>A0A2N7VQ58_9BURK</name>
<dbReference type="EMBL" id="PNYB01000022">
    <property type="protein sequence ID" value="PMS19262.1"/>
    <property type="molecule type" value="Genomic_DNA"/>
</dbReference>
<organism evidence="2 3">
    <name type="scientific">Trinickia soli</name>
    <dbReference type="NCBI Taxonomy" id="380675"/>
    <lineage>
        <taxon>Bacteria</taxon>
        <taxon>Pseudomonadati</taxon>
        <taxon>Pseudomonadota</taxon>
        <taxon>Betaproteobacteria</taxon>
        <taxon>Burkholderiales</taxon>
        <taxon>Burkholderiaceae</taxon>
        <taxon>Trinickia</taxon>
    </lineage>
</organism>
<sequence>MSGLPNLTNPLLKLTDPLGLMPKEVDRTVADPLGLVTKPAQPTTPSQQQLYGLVQSQQAAKRAAAINESNTTNASLSRPSMGASYLGG</sequence>
<dbReference type="RefSeq" id="WP_102611910.1">
    <property type="nucleotide sequence ID" value="NZ_CADIKD010000002.1"/>
</dbReference>